<protein>
    <submittedName>
        <fullName evidence="3">Prolyl-tRNA synthetase associated domain-containing protein</fullName>
    </submittedName>
</protein>
<dbReference type="PANTHER" id="PTHR31423:SF3">
    <property type="entry name" value="PROLYL-TRNA SYNTHETASE ASSOCIATED DOMAIN-CONTAINING PROTEIN 1-RELATED"/>
    <property type="match status" value="1"/>
</dbReference>
<evidence type="ECO:0000313" key="3">
    <source>
        <dbReference type="EMBL" id="HIX76241.1"/>
    </source>
</evidence>
<comment type="similarity">
    <text evidence="1">Belongs to the PRORSD1 family.</text>
</comment>
<accession>A0A9D2BHD2</accession>
<dbReference type="Proteomes" id="UP000886890">
    <property type="component" value="Unassembled WGS sequence"/>
</dbReference>
<feature type="domain" description="YbaK/aminoacyl-tRNA synthetase-associated" evidence="2">
    <location>
        <begin position="47"/>
        <end position="171"/>
    </location>
</feature>
<reference evidence="3" key="2">
    <citation type="submission" date="2021-04" db="EMBL/GenBank/DDBJ databases">
        <authorList>
            <person name="Gilroy R."/>
        </authorList>
    </citation>
    <scope>NUCLEOTIDE SEQUENCE</scope>
    <source>
        <strain evidence="3">CHK183-1962</strain>
    </source>
</reference>
<organism evidence="3 4">
    <name type="scientific">Candidatus Fusicatenibacter merdavium</name>
    <dbReference type="NCBI Taxonomy" id="2838600"/>
    <lineage>
        <taxon>Bacteria</taxon>
        <taxon>Bacillati</taxon>
        <taxon>Bacillota</taxon>
        <taxon>Clostridia</taxon>
        <taxon>Lachnospirales</taxon>
        <taxon>Lachnospiraceae</taxon>
        <taxon>Fusicatenibacter</taxon>
    </lineage>
</organism>
<reference evidence="3" key="1">
    <citation type="journal article" date="2021" name="PeerJ">
        <title>Extensive microbial diversity within the chicken gut microbiome revealed by metagenomics and culture.</title>
        <authorList>
            <person name="Gilroy R."/>
            <person name="Ravi A."/>
            <person name="Getino M."/>
            <person name="Pursley I."/>
            <person name="Horton D.L."/>
            <person name="Alikhan N.F."/>
            <person name="Baker D."/>
            <person name="Gharbi K."/>
            <person name="Hall N."/>
            <person name="Watson M."/>
            <person name="Adriaenssens E.M."/>
            <person name="Foster-Nyarko E."/>
            <person name="Jarju S."/>
            <person name="Secka A."/>
            <person name="Antonio M."/>
            <person name="Oren A."/>
            <person name="Chaudhuri R.R."/>
            <person name="La Ragione R."/>
            <person name="Hildebrand F."/>
            <person name="Pallen M.J."/>
        </authorList>
    </citation>
    <scope>NUCLEOTIDE SEQUENCE</scope>
    <source>
        <strain evidence="3">CHK183-1962</strain>
    </source>
</reference>
<evidence type="ECO:0000256" key="1">
    <source>
        <dbReference type="ARBA" id="ARBA00010201"/>
    </source>
</evidence>
<gene>
    <name evidence="3" type="ORF">H9734_01390</name>
</gene>
<dbReference type="SUPFAM" id="SSF55826">
    <property type="entry name" value="YbaK/ProRS associated domain"/>
    <property type="match status" value="1"/>
</dbReference>
<name>A0A9D2BHD2_9FIRM</name>
<dbReference type="InterPro" id="IPR007214">
    <property type="entry name" value="YbaK/aa-tRNA-synth-assoc-dom"/>
</dbReference>
<dbReference type="AlphaFoldDB" id="A0A9D2BHD2"/>
<evidence type="ECO:0000313" key="4">
    <source>
        <dbReference type="Proteomes" id="UP000886890"/>
    </source>
</evidence>
<evidence type="ECO:0000259" key="2">
    <source>
        <dbReference type="Pfam" id="PF04073"/>
    </source>
</evidence>
<dbReference type="InterPro" id="IPR036754">
    <property type="entry name" value="YbaK/aa-tRNA-synt-asso_dom_sf"/>
</dbReference>
<dbReference type="InterPro" id="IPR040285">
    <property type="entry name" value="ProX/PRXD1"/>
</dbReference>
<dbReference type="Gene3D" id="3.90.960.10">
    <property type="entry name" value="YbaK/aminoacyl-tRNA synthetase-associated domain"/>
    <property type="match status" value="1"/>
</dbReference>
<proteinExistence type="inferred from homology"/>
<dbReference type="GO" id="GO:0002161">
    <property type="term" value="F:aminoacyl-tRNA deacylase activity"/>
    <property type="evidence" value="ECO:0007669"/>
    <property type="project" value="InterPro"/>
</dbReference>
<dbReference type="PANTHER" id="PTHR31423">
    <property type="entry name" value="YBAK DOMAIN-CONTAINING PROTEIN"/>
    <property type="match status" value="1"/>
</dbReference>
<comment type="caution">
    <text evidence="3">The sequence shown here is derived from an EMBL/GenBank/DDBJ whole genome shotgun (WGS) entry which is preliminary data.</text>
</comment>
<sequence length="198" mass="22175">MKGNEKKQQENLCITAGSEENLSGKETEQSICRTLTEMEIPFQIIHHPPVYTSADCTEIEKTLQTSGCKNLFLRNSSGASWYLLLLSPEEKADLKTIAAQIGEKRLSFASAEEMKAILHTEPGAASILCLCYETTENLHILIHRKILETETIGCHPCVNTASLKITVRDLTEKLLEPAPVQHSGISFFEYRKKSQRLI</sequence>
<dbReference type="Pfam" id="PF04073">
    <property type="entry name" value="tRNA_edit"/>
    <property type="match status" value="1"/>
</dbReference>
<dbReference type="EMBL" id="DXEK01000018">
    <property type="protein sequence ID" value="HIX76241.1"/>
    <property type="molecule type" value="Genomic_DNA"/>
</dbReference>